<evidence type="ECO:0000313" key="1">
    <source>
        <dbReference type="EMBL" id="SAK65371.1"/>
    </source>
</evidence>
<dbReference type="AlphaFoldDB" id="A0A158B5J6"/>
<reference evidence="1" key="1">
    <citation type="submission" date="2016-01" db="EMBL/GenBank/DDBJ databases">
        <authorList>
            <person name="Peeters C."/>
        </authorList>
    </citation>
    <scope>NUCLEOTIDE SEQUENCE [LARGE SCALE GENOMIC DNA]</scope>
    <source>
        <strain evidence="1">LMG 29326</strain>
    </source>
</reference>
<evidence type="ECO:0000313" key="2">
    <source>
        <dbReference type="Proteomes" id="UP000054978"/>
    </source>
</evidence>
<comment type="caution">
    <text evidence="1">The sequence shown here is derived from an EMBL/GenBank/DDBJ whole genome shotgun (WGS) entry which is preliminary data.</text>
</comment>
<gene>
    <name evidence="1" type="ORF">AWB83_02814</name>
</gene>
<dbReference type="EMBL" id="FCOB02000012">
    <property type="protein sequence ID" value="SAK65371.1"/>
    <property type="molecule type" value="Genomic_DNA"/>
</dbReference>
<dbReference type="Proteomes" id="UP000054978">
    <property type="component" value="Unassembled WGS sequence"/>
</dbReference>
<protein>
    <submittedName>
        <fullName evidence="1">Uncharacterized protein</fullName>
    </submittedName>
</protein>
<proteinExistence type="predicted"/>
<sequence>MSPLRAVSVSAPFAEVLLPARLIDAPCSAALPPAALRPVADIAPFASTPSSPAPAIVPSLLMPAPSVPVEATLPALTVVLPCAASVPLFVSAPEVVAMTSRCA</sequence>
<organism evidence="1 2">
    <name type="scientific">Caballeronia ptereochthonis</name>
    <dbReference type="NCBI Taxonomy" id="1777144"/>
    <lineage>
        <taxon>Bacteria</taxon>
        <taxon>Pseudomonadati</taxon>
        <taxon>Pseudomonadota</taxon>
        <taxon>Betaproteobacteria</taxon>
        <taxon>Burkholderiales</taxon>
        <taxon>Burkholderiaceae</taxon>
        <taxon>Caballeronia</taxon>
    </lineage>
</organism>
<name>A0A158B5J6_9BURK</name>
<keyword evidence="2" id="KW-1185">Reference proteome</keyword>
<accession>A0A158B5J6</accession>